<protein>
    <recommendedName>
        <fullName evidence="3">Sulfotransferase domain-containing protein</fullName>
    </recommendedName>
</protein>
<dbReference type="Proteomes" id="UP000503336">
    <property type="component" value="Chromosome"/>
</dbReference>
<evidence type="ECO:0008006" key="3">
    <source>
        <dbReference type="Google" id="ProtNLM"/>
    </source>
</evidence>
<dbReference type="EMBL" id="CP049056">
    <property type="protein sequence ID" value="QIE54707.1"/>
    <property type="molecule type" value="Genomic_DNA"/>
</dbReference>
<accession>A0A7L5BW02</accession>
<dbReference type="AlphaFoldDB" id="A0A7L5BW02"/>
<dbReference type="RefSeq" id="WP_165095398.1">
    <property type="nucleotide sequence ID" value="NZ_CP049056.1"/>
</dbReference>
<organism evidence="1 2">
    <name type="scientific">Pikeienuella piscinae</name>
    <dbReference type="NCBI Taxonomy" id="2748098"/>
    <lineage>
        <taxon>Bacteria</taxon>
        <taxon>Pseudomonadati</taxon>
        <taxon>Pseudomonadota</taxon>
        <taxon>Alphaproteobacteria</taxon>
        <taxon>Rhodobacterales</taxon>
        <taxon>Paracoccaceae</taxon>
        <taxon>Pikeienuella</taxon>
    </lineage>
</organism>
<sequence>MRTLYLHVGHGKTGSSYLQSCFALSRVRLAALGVRYCWSRKLKRAAAGRATSGNARILIAAIRRPVLAAPVALWFRLRGGNALFSAEKLFFVLSNPRNNGRLAAFRGLAGFDRIEILLFIRDPAEHLPSVHQQQVKREGATGDIDDEAARYKYPLVARRFLATARADPATRVRVLNYSRVRRPLATIAEDWLGVERETLKRPGTHMVNRSLSAAELAQMRALNARHGKAAAIVADRLCEQLPEIEPHQPAPSPAAARKLEARLAPHVAWMNRRLPPAQRYRAAAGAEAGKTPSGAPAPLSAAQRRVIAAALAEARLPVDDL</sequence>
<dbReference type="Gene3D" id="3.40.50.300">
    <property type="entry name" value="P-loop containing nucleotide triphosphate hydrolases"/>
    <property type="match status" value="1"/>
</dbReference>
<gene>
    <name evidence="1" type="ORF">G5B40_04165</name>
</gene>
<keyword evidence="2" id="KW-1185">Reference proteome</keyword>
<name>A0A7L5BW02_9RHOB</name>
<evidence type="ECO:0000313" key="2">
    <source>
        <dbReference type="Proteomes" id="UP000503336"/>
    </source>
</evidence>
<dbReference type="InterPro" id="IPR027417">
    <property type="entry name" value="P-loop_NTPase"/>
</dbReference>
<reference evidence="1 2" key="1">
    <citation type="submission" date="2020-02" db="EMBL/GenBank/DDBJ databases">
        <title>complete genome sequence of Rhodobacteraceae bacterium.</title>
        <authorList>
            <person name="Park J."/>
            <person name="Kim Y.-S."/>
            <person name="Kim K.-H."/>
        </authorList>
    </citation>
    <scope>NUCLEOTIDE SEQUENCE [LARGE SCALE GENOMIC DNA]</scope>
    <source>
        <strain evidence="1 2">RR4-56</strain>
    </source>
</reference>
<evidence type="ECO:0000313" key="1">
    <source>
        <dbReference type="EMBL" id="QIE54707.1"/>
    </source>
</evidence>
<dbReference type="KEGG" id="hdh:G5B40_04165"/>
<dbReference type="SUPFAM" id="SSF52540">
    <property type="entry name" value="P-loop containing nucleoside triphosphate hydrolases"/>
    <property type="match status" value="1"/>
</dbReference>
<proteinExistence type="predicted"/>